<organism evidence="2 3">
    <name type="scientific">Kingdonia uniflora</name>
    <dbReference type="NCBI Taxonomy" id="39325"/>
    <lineage>
        <taxon>Eukaryota</taxon>
        <taxon>Viridiplantae</taxon>
        <taxon>Streptophyta</taxon>
        <taxon>Embryophyta</taxon>
        <taxon>Tracheophyta</taxon>
        <taxon>Spermatophyta</taxon>
        <taxon>Magnoliopsida</taxon>
        <taxon>Ranunculales</taxon>
        <taxon>Circaeasteraceae</taxon>
        <taxon>Kingdonia</taxon>
    </lineage>
</organism>
<dbReference type="EMBL" id="JACGCM010001770">
    <property type="protein sequence ID" value="KAF6150005.1"/>
    <property type="molecule type" value="Genomic_DNA"/>
</dbReference>
<proteinExistence type="predicted"/>
<feature type="region of interest" description="Disordered" evidence="1">
    <location>
        <begin position="1"/>
        <end position="25"/>
    </location>
</feature>
<keyword evidence="3" id="KW-1185">Reference proteome</keyword>
<sequence>MAHYNPFDNLQSSSDDSNTADTGNNLHLMQFQKEKRISTRFKNTTKWKEEKDWHKFMGSTESSKSENEYLLFRYRIPSLHAPTSLLFMKALRMSLMIVCISSKLAGGMLRYLSCCPV</sequence>
<accession>A0A7J7M556</accession>
<evidence type="ECO:0000313" key="3">
    <source>
        <dbReference type="Proteomes" id="UP000541444"/>
    </source>
</evidence>
<comment type="caution">
    <text evidence="2">The sequence shown here is derived from an EMBL/GenBank/DDBJ whole genome shotgun (WGS) entry which is preliminary data.</text>
</comment>
<evidence type="ECO:0000256" key="1">
    <source>
        <dbReference type="SAM" id="MobiDB-lite"/>
    </source>
</evidence>
<protein>
    <submittedName>
        <fullName evidence="2">Uncharacterized protein</fullName>
    </submittedName>
</protein>
<gene>
    <name evidence="2" type="ORF">GIB67_005857</name>
</gene>
<dbReference type="Proteomes" id="UP000541444">
    <property type="component" value="Unassembled WGS sequence"/>
</dbReference>
<name>A0A7J7M556_9MAGN</name>
<reference evidence="2 3" key="1">
    <citation type="journal article" date="2020" name="IScience">
        <title>Genome Sequencing of the Endangered Kingdonia uniflora (Circaeasteraceae, Ranunculales) Reveals Potential Mechanisms of Evolutionary Specialization.</title>
        <authorList>
            <person name="Sun Y."/>
            <person name="Deng T."/>
            <person name="Zhang A."/>
            <person name="Moore M.J."/>
            <person name="Landis J.B."/>
            <person name="Lin N."/>
            <person name="Zhang H."/>
            <person name="Zhang X."/>
            <person name="Huang J."/>
            <person name="Zhang X."/>
            <person name="Sun H."/>
            <person name="Wang H."/>
        </authorList>
    </citation>
    <scope>NUCLEOTIDE SEQUENCE [LARGE SCALE GENOMIC DNA]</scope>
    <source>
        <strain evidence="2">TB1705</strain>
        <tissue evidence="2">Leaf</tissue>
    </source>
</reference>
<evidence type="ECO:0000313" key="2">
    <source>
        <dbReference type="EMBL" id="KAF6150005.1"/>
    </source>
</evidence>
<dbReference type="AlphaFoldDB" id="A0A7J7M556"/>
<feature type="compositionally biased region" description="Polar residues" evidence="1">
    <location>
        <begin position="8"/>
        <end position="25"/>
    </location>
</feature>